<dbReference type="InterPro" id="IPR029058">
    <property type="entry name" value="AB_hydrolase_fold"/>
</dbReference>
<reference evidence="3" key="1">
    <citation type="submission" date="2018-05" db="EMBL/GenBank/DDBJ databases">
        <authorList>
            <person name="Lanie J.A."/>
            <person name="Ng W.-L."/>
            <person name="Kazmierczak K.M."/>
            <person name="Andrzejewski T.M."/>
            <person name="Davidsen T.M."/>
            <person name="Wayne K.J."/>
            <person name="Tettelin H."/>
            <person name="Glass J.I."/>
            <person name="Rusch D."/>
            <person name="Podicherti R."/>
            <person name="Tsui H.-C.T."/>
            <person name="Winkler M.E."/>
        </authorList>
    </citation>
    <scope>NUCLEOTIDE SEQUENCE</scope>
</reference>
<sequence length="261" mass="29213">MPYLNKGNLPIHYHVKGSGPALVQLHGFTGSLVDFNLEPYLQLAENYTLIQIDLRGHGLSMKSHDPDDYQIKYFVDDVAAILDTEGFDKANVMGFSLGGILCFAFHKYLRQRINSLIVVASHPYRFDAPVEVEFLRDINEALEQGMEAMVARSEAQLGAPLPEDRRQLLLRNDHLALIAQQQHVDAPINLSGLDVGLDQTEVPIFLTIGTDDFLYQRAKKSSGVIKGIDYLEIEGYEHGGFLGAASDQIYPRLTTFLTRHN</sequence>
<protein>
    <recommendedName>
        <fullName evidence="2">AB hydrolase-1 domain-containing protein</fullName>
    </recommendedName>
</protein>
<dbReference type="GO" id="GO:0016787">
    <property type="term" value="F:hydrolase activity"/>
    <property type="evidence" value="ECO:0007669"/>
    <property type="project" value="UniProtKB-KW"/>
</dbReference>
<gene>
    <name evidence="3" type="ORF">METZ01_LOCUS275259</name>
</gene>
<dbReference type="Pfam" id="PF00561">
    <property type="entry name" value="Abhydrolase_1"/>
    <property type="match status" value="1"/>
</dbReference>
<evidence type="ECO:0000256" key="1">
    <source>
        <dbReference type="ARBA" id="ARBA00022801"/>
    </source>
</evidence>
<dbReference type="EMBL" id="UINC01079932">
    <property type="protein sequence ID" value="SVC22405.1"/>
    <property type="molecule type" value="Genomic_DNA"/>
</dbReference>
<dbReference type="InterPro" id="IPR000073">
    <property type="entry name" value="AB_hydrolase_1"/>
</dbReference>
<organism evidence="3">
    <name type="scientific">marine metagenome</name>
    <dbReference type="NCBI Taxonomy" id="408172"/>
    <lineage>
        <taxon>unclassified sequences</taxon>
        <taxon>metagenomes</taxon>
        <taxon>ecological metagenomes</taxon>
    </lineage>
</organism>
<evidence type="ECO:0000259" key="2">
    <source>
        <dbReference type="Pfam" id="PF00561"/>
    </source>
</evidence>
<keyword evidence="1" id="KW-0378">Hydrolase</keyword>
<name>A0A382KFP7_9ZZZZ</name>
<evidence type="ECO:0000313" key="3">
    <source>
        <dbReference type="EMBL" id="SVC22405.1"/>
    </source>
</evidence>
<dbReference type="PANTHER" id="PTHR43798">
    <property type="entry name" value="MONOACYLGLYCEROL LIPASE"/>
    <property type="match status" value="1"/>
</dbReference>
<dbReference type="Gene3D" id="3.40.50.1820">
    <property type="entry name" value="alpha/beta hydrolase"/>
    <property type="match status" value="1"/>
</dbReference>
<dbReference type="PANTHER" id="PTHR43798:SF31">
    <property type="entry name" value="AB HYDROLASE SUPERFAMILY PROTEIN YCLE"/>
    <property type="match status" value="1"/>
</dbReference>
<dbReference type="GO" id="GO:0016020">
    <property type="term" value="C:membrane"/>
    <property type="evidence" value="ECO:0007669"/>
    <property type="project" value="TreeGrafter"/>
</dbReference>
<proteinExistence type="predicted"/>
<feature type="domain" description="AB hydrolase-1" evidence="2">
    <location>
        <begin position="20"/>
        <end position="175"/>
    </location>
</feature>
<dbReference type="InterPro" id="IPR050266">
    <property type="entry name" value="AB_hydrolase_sf"/>
</dbReference>
<dbReference type="AlphaFoldDB" id="A0A382KFP7"/>
<dbReference type="SUPFAM" id="SSF53474">
    <property type="entry name" value="alpha/beta-Hydrolases"/>
    <property type="match status" value="1"/>
</dbReference>
<accession>A0A382KFP7</accession>